<dbReference type="PANTHER" id="PTHR10315:SF117">
    <property type="entry name" value="RING-TYPE E3 UBIQUITIN TRANSFERASE"/>
    <property type="match status" value="1"/>
</dbReference>
<dbReference type="EnsemblMetazoa" id="XM_019902050.1">
    <property type="protein sequence ID" value="XP_019757609.1"/>
    <property type="gene ID" value="LOC109535989"/>
</dbReference>
<dbReference type="InterPro" id="IPR052088">
    <property type="entry name" value="E3_ubiquitin-ligase_SINA"/>
</dbReference>
<dbReference type="PANTHER" id="PTHR10315">
    <property type="entry name" value="E3 UBIQUITIN PROTEIN LIGASE SIAH"/>
    <property type="match status" value="1"/>
</dbReference>
<reference evidence="2" key="1">
    <citation type="journal article" date="2013" name="Genome Biol.">
        <title>Draft genome of the mountain pine beetle, Dendroctonus ponderosae Hopkins, a major forest pest.</title>
        <authorList>
            <person name="Keeling C.I."/>
            <person name="Yuen M.M."/>
            <person name="Liao N.Y."/>
            <person name="Docking T.R."/>
            <person name="Chan S.K."/>
            <person name="Taylor G.A."/>
            <person name="Palmquist D.L."/>
            <person name="Jackman S.D."/>
            <person name="Nguyen A."/>
            <person name="Li M."/>
            <person name="Henderson H."/>
            <person name="Janes J.K."/>
            <person name="Zhao Y."/>
            <person name="Pandoh P."/>
            <person name="Moore R."/>
            <person name="Sperling F.A."/>
            <person name="Huber D.P."/>
            <person name="Birol I."/>
            <person name="Jones S.J."/>
            <person name="Bohlmann J."/>
        </authorList>
    </citation>
    <scope>NUCLEOTIDE SEQUENCE</scope>
</reference>
<keyword evidence="2" id="KW-1185">Reference proteome</keyword>
<name>A0AAR5P946_DENPD</name>
<dbReference type="Proteomes" id="UP000019118">
    <property type="component" value="Unassembled WGS sequence"/>
</dbReference>
<dbReference type="GO" id="GO:0005737">
    <property type="term" value="C:cytoplasm"/>
    <property type="evidence" value="ECO:0007669"/>
    <property type="project" value="TreeGrafter"/>
</dbReference>
<evidence type="ECO:0008006" key="3">
    <source>
        <dbReference type="Google" id="ProtNLM"/>
    </source>
</evidence>
<dbReference type="KEGG" id="dpa:109535989"/>
<evidence type="ECO:0000313" key="2">
    <source>
        <dbReference type="Proteomes" id="UP000019118"/>
    </source>
</evidence>
<proteinExistence type="predicted"/>
<dbReference type="AlphaFoldDB" id="A0AAR5P946"/>
<evidence type="ECO:0000313" key="1">
    <source>
        <dbReference type="EnsemblMetazoa" id="XP_019757609.1"/>
    </source>
</evidence>
<dbReference type="Gene3D" id="3.30.40.10">
    <property type="entry name" value="Zinc/RING finger domain, C3HC4 (zinc finger)"/>
    <property type="match status" value="1"/>
</dbReference>
<dbReference type="SUPFAM" id="SSF49599">
    <property type="entry name" value="TRAF domain-like"/>
    <property type="match status" value="1"/>
</dbReference>
<reference evidence="1" key="2">
    <citation type="submission" date="2024-08" db="UniProtKB">
        <authorList>
            <consortium name="EnsemblMetazoa"/>
        </authorList>
    </citation>
    <scope>IDENTIFICATION</scope>
</reference>
<protein>
    <recommendedName>
        <fullName evidence="3">RING-type E3 ubiquitin transferase</fullName>
    </recommendedName>
</protein>
<dbReference type="GO" id="GO:0061630">
    <property type="term" value="F:ubiquitin protein ligase activity"/>
    <property type="evidence" value="ECO:0007669"/>
    <property type="project" value="TreeGrafter"/>
</dbReference>
<dbReference type="InterPro" id="IPR013083">
    <property type="entry name" value="Znf_RING/FYVE/PHD"/>
</dbReference>
<dbReference type="GeneID" id="109535989"/>
<accession>A0AAR5P946</accession>
<sequence>MAESKMQTIKRNIPFKIWHRQNCSSCCQVLSVGYVMISSEVEHVCGRCITLLEYRNYEFAKSLYNIVASEYSFSCMNCYFGCDQSFSIFNMLPHESSCPRISEEPFEQRCELCEFKGDQTYDMVTHARKYHLKEGLFEGAKILFSTVVDVYMKKLFFLEDGIFVMQWDYDSPTMNLRINIDCISVVKPRRFTVRIERPDDPTNHIVLQADSIDVVGVEFNENYDEFNEEFGFGTVLSYELIVENLPYDEIDQLTIIRFIEVYEKEEVTVNTYNIGKAKMKALDDRNKKYNMILDILKYLAPNLLKCSNCYIINPGMKLFVCSEGHICCRVCIHPKCEACKGPREFNVLDELKNLLVRCDWPGCKFDTKLHSLMSHKATCSRRPYLCPLKGCYKSFTSIKELSDHWHACTPSLIESDCSITFNKGTHQEVFWVFNHDIYRVLVKINEEIEVIIEDFDVVLVNNRIYCYGIRNNVKEEITSRVFCDYFRVSIDNRRKKNPAYLAYEQIQIEIIKKNM</sequence>
<organism evidence="1 2">
    <name type="scientific">Dendroctonus ponderosae</name>
    <name type="common">Mountain pine beetle</name>
    <dbReference type="NCBI Taxonomy" id="77166"/>
    <lineage>
        <taxon>Eukaryota</taxon>
        <taxon>Metazoa</taxon>
        <taxon>Ecdysozoa</taxon>
        <taxon>Arthropoda</taxon>
        <taxon>Hexapoda</taxon>
        <taxon>Insecta</taxon>
        <taxon>Pterygota</taxon>
        <taxon>Neoptera</taxon>
        <taxon>Endopterygota</taxon>
        <taxon>Coleoptera</taxon>
        <taxon>Polyphaga</taxon>
        <taxon>Cucujiformia</taxon>
        <taxon>Curculionidae</taxon>
        <taxon>Scolytinae</taxon>
        <taxon>Dendroctonus</taxon>
    </lineage>
</organism>